<feature type="compositionally biased region" description="Pro residues" evidence="1">
    <location>
        <begin position="13"/>
        <end position="25"/>
    </location>
</feature>
<feature type="transmembrane region" description="Helical" evidence="2">
    <location>
        <begin position="50"/>
        <end position="69"/>
    </location>
</feature>
<dbReference type="Proteomes" id="UP001201873">
    <property type="component" value="Unassembled WGS sequence"/>
</dbReference>
<keyword evidence="5" id="KW-1185">Reference proteome</keyword>
<proteinExistence type="predicted"/>
<feature type="domain" description="YdbS-like PH" evidence="3">
    <location>
        <begin position="96"/>
        <end position="184"/>
    </location>
</feature>
<comment type="caution">
    <text evidence="4">The sequence shown here is derived from an EMBL/GenBank/DDBJ whole genome shotgun (WGS) entry which is preliminary data.</text>
</comment>
<dbReference type="InterPro" id="IPR005182">
    <property type="entry name" value="YdbS-like_PH"/>
</dbReference>
<organism evidence="4 5">
    <name type="scientific">Frankia umida</name>
    <dbReference type="NCBI Taxonomy" id="573489"/>
    <lineage>
        <taxon>Bacteria</taxon>
        <taxon>Bacillati</taxon>
        <taxon>Actinomycetota</taxon>
        <taxon>Actinomycetes</taxon>
        <taxon>Frankiales</taxon>
        <taxon>Frankiaceae</taxon>
        <taxon>Frankia</taxon>
    </lineage>
</organism>
<dbReference type="InterPro" id="IPR014529">
    <property type="entry name" value="UCP026631"/>
</dbReference>
<evidence type="ECO:0000313" key="4">
    <source>
        <dbReference type="EMBL" id="MCK9874388.1"/>
    </source>
</evidence>
<evidence type="ECO:0000313" key="5">
    <source>
        <dbReference type="Proteomes" id="UP001201873"/>
    </source>
</evidence>
<evidence type="ECO:0000256" key="1">
    <source>
        <dbReference type="SAM" id="MobiDB-lite"/>
    </source>
</evidence>
<dbReference type="RefSeq" id="WP_248823050.1">
    <property type="nucleotide sequence ID" value="NZ_JALKFT010000001.1"/>
</dbReference>
<gene>
    <name evidence="4" type="ORF">MXD59_01080</name>
</gene>
<feature type="region of interest" description="Disordered" evidence="1">
    <location>
        <begin position="192"/>
        <end position="220"/>
    </location>
</feature>
<keyword evidence="2" id="KW-0812">Transmembrane</keyword>
<feature type="domain" description="YdbS-like PH" evidence="3">
    <location>
        <begin position="395"/>
        <end position="454"/>
    </location>
</feature>
<accession>A0ABT0JS84</accession>
<evidence type="ECO:0000259" key="3">
    <source>
        <dbReference type="Pfam" id="PF03703"/>
    </source>
</evidence>
<feature type="region of interest" description="Disordered" evidence="1">
    <location>
        <begin position="1"/>
        <end position="41"/>
    </location>
</feature>
<keyword evidence="2" id="KW-0472">Membrane</keyword>
<reference evidence="4 5" key="1">
    <citation type="submission" date="2022-04" db="EMBL/GenBank/DDBJ databases">
        <title>Genome diversity in the genus Frankia.</title>
        <authorList>
            <person name="Carlos-Shanley C."/>
            <person name="Hahn D."/>
        </authorList>
    </citation>
    <scope>NUCLEOTIDE SEQUENCE [LARGE SCALE GENOMIC DNA]</scope>
    <source>
        <strain evidence="4 5">Ag45/Mut15</strain>
    </source>
</reference>
<feature type="transmembrane region" description="Helical" evidence="2">
    <location>
        <begin position="75"/>
        <end position="96"/>
    </location>
</feature>
<keyword evidence="2" id="KW-1133">Transmembrane helix</keyword>
<feature type="domain" description="YdbS-like PH" evidence="3">
    <location>
        <begin position="292"/>
        <end position="357"/>
    </location>
</feature>
<evidence type="ECO:0000256" key="2">
    <source>
        <dbReference type="SAM" id="Phobius"/>
    </source>
</evidence>
<dbReference type="EMBL" id="JALKFT010000001">
    <property type="protein sequence ID" value="MCK9874388.1"/>
    <property type="molecule type" value="Genomic_DNA"/>
</dbReference>
<protein>
    <submittedName>
        <fullName evidence="4">PH domain-containing protein</fullName>
    </submittedName>
</protein>
<dbReference type="Pfam" id="PF03703">
    <property type="entry name" value="bPH_2"/>
    <property type="match status" value="3"/>
</dbReference>
<sequence length="480" mass="51826">MTTSWEATEPTVADPPKPPEPPDPPQRSESPESPESGDDGYRRLHPLTPFLRGWVIVAAFAATVGRTFAEEVTARAIGLTMLFLVPAAGIYGYCVWRFTRYRLDGDGLRLDTGLLVRRTRYVRLDRLQAVDLVQPLLARLVGLAVVRLDLAGHERRDRADSDGGSATSDLRYLSLGHAQRLRSQLLTGSARPAAANPAAPAPFGPSHGSDPSDRSDGSATLAEVPPTRLAAAIALSPAPWVAVFGVAAIAVPSLLTGTRTGVLGAIPILGWLWHRTVRVFAVGYPYTVSTSADGLRLDSGLIERAHATVPPGRVQALRITAPLLWRPFGWVTLRMNVAGSGPTVLLPVARHDEAMALVGALLPGVDVAAVALTRGPRRALLLAPAHWWVLACGADDRIFVARHGLLRRHTDIIAHGKVQSIRLIANPLARLLRLADVHFDTIDGPVRVRSGHRDRRSATALVYAQAELSRLGRRLDHPDR</sequence>
<dbReference type="PIRSF" id="PIRSF026631">
    <property type="entry name" value="UCP026631"/>
    <property type="match status" value="1"/>
</dbReference>
<dbReference type="PANTHER" id="PTHR34473">
    <property type="entry name" value="UPF0699 TRANSMEMBRANE PROTEIN YDBS"/>
    <property type="match status" value="1"/>
</dbReference>
<dbReference type="PANTHER" id="PTHR34473:SF2">
    <property type="entry name" value="UPF0699 TRANSMEMBRANE PROTEIN YDBT"/>
    <property type="match status" value="1"/>
</dbReference>
<name>A0ABT0JS84_9ACTN</name>